<proteinExistence type="predicted"/>
<name>A0AA36DDA6_9BILA</name>
<protein>
    <submittedName>
        <fullName evidence="2">Uncharacterized protein</fullName>
    </submittedName>
</protein>
<reference evidence="2" key="1">
    <citation type="submission" date="2023-06" db="EMBL/GenBank/DDBJ databases">
        <authorList>
            <person name="Delattre M."/>
        </authorList>
    </citation>
    <scope>NUCLEOTIDE SEQUENCE</scope>
    <source>
        <strain evidence="2">AF72</strain>
    </source>
</reference>
<feature type="non-terminal residue" evidence="2">
    <location>
        <position position="1"/>
    </location>
</feature>
<sequence>MPHAFITAKLDPNSEEFYDVLVHDPSKLIIVKLQQCPGLVKHASSPDSSPSPVLKVHASPMAVMNVAEEIGFELEEPLTQTPPDDRHFIWRLHKPHKLPSMTELIDQAD</sequence>
<dbReference type="EMBL" id="CATQJA010002702">
    <property type="protein sequence ID" value="CAJ0585151.1"/>
    <property type="molecule type" value="Genomic_DNA"/>
</dbReference>
<comment type="caution">
    <text evidence="2">The sequence shown here is derived from an EMBL/GenBank/DDBJ whole genome shotgun (WGS) entry which is preliminary data.</text>
</comment>
<dbReference type="EMBL" id="CATQJA010000748">
    <property type="protein sequence ID" value="CAJ0563780.1"/>
    <property type="molecule type" value="Genomic_DNA"/>
</dbReference>
<evidence type="ECO:0000313" key="3">
    <source>
        <dbReference type="Proteomes" id="UP001177023"/>
    </source>
</evidence>
<dbReference type="AlphaFoldDB" id="A0AA36DDA6"/>
<dbReference type="Proteomes" id="UP001177023">
    <property type="component" value="Unassembled WGS sequence"/>
</dbReference>
<evidence type="ECO:0000313" key="2">
    <source>
        <dbReference type="EMBL" id="CAJ0585151.1"/>
    </source>
</evidence>
<organism evidence="2 3">
    <name type="scientific">Mesorhabditis spiculigera</name>
    <dbReference type="NCBI Taxonomy" id="96644"/>
    <lineage>
        <taxon>Eukaryota</taxon>
        <taxon>Metazoa</taxon>
        <taxon>Ecdysozoa</taxon>
        <taxon>Nematoda</taxon>
        <taxon>Chromadorea</taxon>
        <taxon>Rhabditida</taxon>
        <taxon>Rhabditina</taxon>
        <taxon>Rhabditomorpha</taxon>
        <taxon>Rhabditoidea</taxon>
        <taxon>Rhabditidae</taxon>
        <taxon>Mesorhabditinae</taxon>
        <taxon>Mesorhabditis</taxon>
    </lineage>
</organism>
<keyword evidence="3" id="KW-1185">Reference proteome</keyword>
<gene>
    <name evidence="2" type="ORF">MSPICULIGERA_LOCUS23182</name>
    <name evidence="1" type="ORF">MSPICULIGERA_LOCUS2551</name>
</gene>
<accession>A0AA36DDA6</accession>
<evidence type="ECO:0000313" key="1">
    <source>
        <dbReference type="EMBL" id="CAJ0563780.1"/>
    </source>
</evidence>